<evidence type="ECO:0000313" key="2">
    <source>
        <dbReference type="EMBL" id="CAB5226450.1"/>
    </source>
</evidence>
<feature type="compositionally biased region" description="Gly residues" evidence="1">
    <location>
        <begin position="532"/>
        <end position="547"/>
    </location>
</feature>
<sequence>MVDSNRESTFGRGLMKYVSSKLPYQSYDVNDKINSLNPKYELFFNRGSDRVGALTRQSVSSSISFSDDQYASILQNKDYHDFMYANIQPDKGRRLSDYRVMAAYSEVADALDEICDEFINKDDNGEIAKLNFIDAGLSDLQKNTIKKEFQKYIGYFDLEHRGWEYIRQLLVDAEIFWEHIIHKKYPKEGILGVISIPSDVIDPVYENVQNMIVKGYLLRKPIYDPKNPGKIARTELIPMDINQVTYINSGIWNENKNIRLPFIENARRAYRQLSLIEDAIVIYRLVRAPERLVFNVDVGNMAPPKAEAYLRKLMTNYWSKRTYDADQGATVQKFNPQSMLDSFWFAKRAGSEGTSVTQLAGGANLGELTDLLYFVKKLYKSLKVPSTRLNPEDPYKDGADILREELKFARFVIRQQQRFASGLKNGFITHLKLKGIYEEMRLKDTHLDITFNVPTNFYELRENQKFQLKAENFNNITQSDFVSKTYAQKRYLGWSDSDIMANREFLRKDRELMWELDQITNGGPDWREAGDLTGGAAGGEGAGGGTPAGTPPAFGPAPTGGAEEPPPEAEAPAGAEAGAAAPGAEAPAA</sequence>
<evidence type="ECO:0000256" key="1">
    <source>
        <dbReference type="SAM" id="MobiDB-lite"/>
    </source>
</evidence>
<name>A0A6J7X783_9CAUD</name>
<dbReference type="Pfam" id="PF07230">
    <property type="entry name" value="Portal_T4"/>
    <property type="match status" value="1"/>
</dbReference>
<protein>
    <submittedName>
        <fullName evidence="2">Portal vertex protein</fullName>
    </submittedName>
</protein>
<accession>A0A6J7X783</accession>
<dbReference type="EMBL" id="LR798360">
    <property type="protein sequence ID" value="CAB5226450.1"/>
    <property type="molecule type" value="Genomic_DNA"/>
</dbReference>
<proteinExistence type="predicted"/>
<feature type="compositionally biased region" description="Low complexity" evidence="1">
    <location>
        <begin position="570"/>
        <end position="589"/>
    </location>
</feature>
<reference evidence="2" key="1">
    <citation type="submission" date="2020-05" db="EMBL/GenBank/DDBJ databases">
        <authorList>
            <person name="Chiriac C."/>
            <person name="Salcher M."/>
            <person name="Ghai R."/>
            <person name="Kavagutti S V."/>
        </authorList>
    </citation>
    <scope>NUCLEOTIDE SEQUENCE</scope>
</reference>
<organism evidence="2">
    <name type="scientific">uncultured Caudovirales phage</name>
    <dbReference type="NCBI Taxonomy" id="2100421"/>
    <lineage>
        <taxon>Viruses</taxon>
        <taxon>Duplodnaviria</taxon>
        <taxon>Heunggongvirae</taxon>
        <taxon>Uroviricota</taxon>
        <taxon>Caudoviricetes</taxon>
        <taxon>Peduoviridae</taxon>
        <taxon>Maltschvirus</taxon>
        <taxon>Maltschvirus maltsch</taxon>
    </lineage>
</organism>
<dbReference type="InterPro" id="IPR010823">
    <property type="entry name" value="Portal_Gp20"/>
</dbReference>
<feature type="region of interest" description="Disordered" evidence="1">
    <location>
        <begin position="521"/>
        <end position="589"/>
    </location>
</feature>
<gene>
    <name evidence="2" type="ORF">UFOVP760_225</name>
</gene>